<feature type="domain" description="Mechanosensitive ion channel MscS C-terminal" evidence="9">
    <location>
        <begin position="195"/>
        <end position="272"/>
    </location>
</feature>
<comment type="subcellular location">
    <subcellularLocation>
        <location evidence="1">Cell membrane</location>
        <topology evidence="1">Multi-pass membrane protein</topology>
    </subcellularLocation>
</comment>
<dbReference type="InterPro" id="IPR011014">
    <property type="entry name" value="MscS_channel_TM-2"/>
</dbReference>
<evidence type="ECO:0000313" key="11">
    <source>
        <dbReference type="EMBL" id="MFD2909907.1"/>
    </source>
</evidence>
<feature type="domain" description="Mechanosensitive ion channel transmembrane helices 2/3" evidence="10">
    <location>
        <begin position="71"/>
        <end position="113"/>
    </location>
</feature>
<keyword evidence="12" id="KW-1185">Reference proteome</keyword>
<name>A0ABW5ZAX0_9FLAO</name>
<organism evidence="11 12">
    <name type="scientific">Flavobacterium ardleyense</name>
    <dbReference type="NCBI Taxonomy" id="2038737"/>
    <lineage>
        <taxon>Bacteria</taxon>
        <taxon>Pseudomonadati</taxon>
        <taxon>Bacteroidota</taxon>
        <taxon>Flavobacteriia</taxon>
        <taxon>Flavobacteriales</taxon>
        <taxon>Flavobacteriaceae</taxon>
        <taxon>Flavobacterium</taxon>
    </lineage>
</organism>
<evidence type="ECO:0000259" key="10">
    <source>
        <dbReference type="Pfam" id="PF21088"/>
    </source>
</evidence>
<evidence type="ECO:0000259" key="8">
    <source>
        <dbReference type="Pfam" id="PF00924"/>
    </source>
</evidence>
<dbReference type="Pfam" id="PF05552">
    <property type="entry name" value="MS_channel_1st_1"/>
    <property type="match status" value="1"/>
</dbReference>
<gene>
    <name evidence="11" type="ORF">ACFSX9_14310</name>
</gene>
<dbReference type="Pfam" id="PF21082">
    <property type="entry name" value="MS_channel_3rd"/>
    <property type="match status" value="1"/>
</dbReference>
<keyword evidence="4 7" id="KW-0812">Transmembrane</keyword>
<dbReference type="InterPro" id="IPR011066">
    <property type="entry name" value="MscS_channel_C_sf"/>
</dbReference>
<dbReference type="InterPro" id="IPR008910">
    <property type="entry name" value="MSC_TM_helix"/>
</dbReference>
<evidence type="ECO:0000256" key="7">
    <source>
        <dbReference type="SAM" id="Phobius"/>
    </source>
</evidence>
<dbReference type="Gene3D" id="1.10.287.1260">
    <property type="match status" value="1"/>
</dbReference>
<dbReference type="InterPro" id="IPR049278">
    <property type="entry name" value="MS_channel_C"/>
</dbReference>
<dbReference type="InterPro" id="IPR006685">
    <property type="entry name" value="MscS_channel_2nd"/>
</dbReference>
<evidence type="ECO:0000256" key="3">
    <source>
        <dbReference type="ARBA" id="ARBA00022475"/>
    </source>
</evidence>
<feature type="transmembrane region" description="Helical" evidence="7">
    <location>
        <begin position="94"/>
        <end position="112"/>
    </location>
</feature>
<dbReference type="InterPro" id="IPR045275">
    <property type="entry name" value="MscS_archaea/bacteria_type"/>
</dbReference>
<comment type="caution">
    <text evidence="11">The sequence shown here is derived from an EMBL/GenBank/DDBJ whole genome shotgun (WGS) entry which is preliminary data.</text>
</comment>
<dbReference type="Gene3D" id="2.30.30.60">
    <property type="match status" value="1"/>
</dbReference>
<evidence type="ECO:0000256" key="4">
    <source>
        <dbReference type="ARBA" id="ARBA00022692"/>
    </source>
</evidence>
<dbReference type="InterPro" id="IPR049142">
    <property type="entry name" value="MS_channel_1st"/>
</dbReference>
<dbReference type="Gene3D" id="3.30.70.100">
    <property type="match status" value="1"/>
</dbReference>
<dbReference type="SUPFAM" id="SSF50182">
    <property type="entry name" value="Sm-like ribonucleoproteins"/>
    <property type="match status" value="1"/>
</dbReference>
<accession>A0ABW5ZAX0</accession>
<evidence type="ECO:0000256" key="1">
    <source>
        <dbReference type="ARBA" id="ARBA00004651"/>
    </source>
</evidence>
<keyword evidence="6 7" id="KW-0472">Membrane</keyword>
<keyword evidence="5 7" id="KW-1133">Transmembrane helix</keyword>
<evidence type="ECO:0000256" key="2">
    <source>
        <dbReference type="ARBA" id="ARBA00008017"/>
    </source>
</evidence>
<feature type="domain" description="Mechanosensitive ion channel MscS" evidence="8">
    <location>
        <begin position="114"/>
        <end position="180"/>
    </location>
</feature>
<comment type="similarity">
    <text evidence="2">Belongs to the MscS (TC 1.A.23) family.</text>
</comment>
<evidence type="ECO:0000259" key="9">
    <source>
        <dbReference type="Pfam" id="PF21082"/>
    </source>
</evidence>
<protein>
    <submittedName>
        <fullName evidence="11">Mechanosensitive ion channel family protein</fullName>
    </submittedName>
</protein>
<dbReference type="SUPFAM" id="SSF82861">
    <property type="entry name" value="Mechanosensitive channel protein MscS (YggB), transmembrane region"/>
    <property type="match status" value="1"/>
</dbReference>
<keyword evidence="3" id="KW-1003">Cell membrane</keyword>
<feature type="transmembrane region" description="Helical" evidence="7">
    <location>
        <begin position="26"/>
        <end position="47"/>
    </location>
</feature>
<sequence length="301" mass="33954">MNFDFNKITDLINGKLNFWLEAIVKLLPNIFLAALVLVLGIYLARFIKRIAVKIVSKITKNVTLQNLFGSIIHFTILGVVLFTVLTILNLDKAVTSILAGAGILGLALAFAFQDIASNFMSGIFLSFRKPLKVGDIVEIKGYMGRVLEINLRDTVMQTFQGKTVIIPNKEVFQNPIENYSYLEKRRFDLELKVLLTEDLEKVHDVTLAAVSDIEALSPEDETKVYFYEIGNSAIHVSIRMWINTPEQTTYNEVGSEAIIKITKAYKTNNITIPFPIQTLDIKSNGEFNAIDFLKNNNEQKQ</sequence>
<dbReference type="EMBL" id="JBHUOL010000022">
    <property type="protein sequence ID" value="MFD2909907.1"/>
    <property type="molecule type" value="Genomic_DNA"/>
</dbReference>
<proteinExistence type="inferred from homology"/>
<evidence type="ECO:0000256" key="5">
    <source>
        <dbReference type="ARBA" id="ARBA00022989"/>
    </source>
</evidence>
<dbReference type="Pfam" id="PF00924">
    <property type="entry name" value="MS_channel_2nd"/>
    <property type="match status" value="1"/>
</dbReference>
<evidence type="ECO:0000313" key="12">
    <source>
        <dbReference type="Proteomes" id="UP001597549"/>
    </source>
</evidence>
<dbReference type="InterPro" id="IPR023408">
    <property type="entry name" value="MscS_beta-dom_sf"/>
</dbReference>
<feature type="transmembrane region" description="Helical" evidence="7">
    <location>
        <begin position="67"/>
        <end position="88"/>
    </location>
</feature>
<reference evidence="12" key="1">
    <citation type="journal article" date="2019" name="Int. J. Syst. Evol. Microbiol.">
        <title>The Global Catalogue of Microorganisms (GCM) 10K type strain sequencing project: providing services to taxonomists for standard genome sequencing and annotation.</title>
        <authorList>
            <consortium name="The Broad Institute Genomics Platform"/>
            <consortium name="The Broad Institute Genome Sequencing Center for Infectious Disease"/>
            <person name="Wu L."/>
            <person name="Ma J."/>
        </authorList>
    </citation>
    <scope>NUCLEOTIDE SEQUENCE [LARGE SCALE GENOMIC DNA]</scope>
    <source>
        <strain evidence="12">KCTC 52644</strain>
    </source>
</reference>
<dbReference type="PANTHER" id="PTHR30221:SF1">
    <property type="entry name" value="SMALL-CONDUCTANCE MECHANOSENSITIVE CHANNEL"/>
    <property type="match status" value="1"/>
</dbReference>
<dbReference type="PANTHER" id="PTHR30221">
    <property type="entry name" value="SMALL-CONDUCTANCE MECHANOSENSITIVE CHANNEL"/>
    <property type="match status" value="1"/>
</dbReference>
<dbReference type="Proteomes" id="UP001597549">
    <property type="component" value="Unassembled WGS sequence"/>
</dbReference>
<dbReference type="InterPro" id="IPR010920">
    <property type="entry name" value="LSM_dom_sf"/>
</dbReference>
<dbReference type="RefSeq" id="WP_379808874.1">
    <property type="nucleotide sequence ID" value="NZ_JBHUOL010000022.1"/>
</dbReference>
<dbReference type="SUPFAM" id="SSF82689">
    <property type="entry name" value="Mechanosensitive channel protein MscS (YggB), C-terminal domain"/>
    <property type="match status" value="1"/>
</dbReference>
<evidence type="ECO:0000256" key="6">
    <source>
        <dbReference type="ARBA" id="ARBA00023136"/>
    </source>
</evidence>
<dbReference type="Pfam" id="PF21088">
    <property type="entry name" value="MS_channel_1st"/>
    <property type="match status" value="1"/>
</dbReference>